<gene>
    <name evidence="9" type="ORF">LNTAR_11621</name>
</gene>
<feature type="active site" description="Proton donor/acceptor" evidence="7">
    <location>
        <position position="162"/>
    </location>
</feature>
<proteinExistence type="inferred from homology"/>
<evidence type="ECO:0000313" key="9">
    <source>
        <dbReference type="EMBL" id="EDM27999.1"/>
    </source>
</evidence>
<evidence type="ECO:0000256" key="4">
    <source>
        <dbReference type="ARBA" id="ARBA00022801"/>
    </source>
</evidence>
<keyword evidence="6" id="KW-0472">Membrane</keyword>
<dbReference type="GO" id="GO:0008236">
    <property type="term" value="F:serine-type peptidase activity"/>
    <property type="evidence" value="ECO:0007669"/>
    <property type="project" value="UniProtKB-KW"/>
</dbReference>
<dbReference type="InterPro" id="IPR047272">
    <property type="entry name" value="S49_SppA_C"/>
</dbReference>
<dbReference type="InterPro" id="IPR004634">
    <property type="entry name" value="Pept_S49_pIV"/>
</dbReference>
<keyword evidence="5" id="KW-0720">Serine protease</keyword>
<dbReference type="Pfam" id="PF01343">
    <property type="entry name" value="Peptidase_S49"/>
    <property type="match status" value="2"/>
</dbReference>
<dbReference type="AlphaFoldDB" id="A6DJC5"/>
<dbReference type="InterPro" id="IPR047217">
    <property type="entry name" value="S49_SppA_67K_type_N"/>
</dbReference>
<keyword evidence="10" id="KW-1185">Reference proteome</keyword>
<dbReference type="PIRSF" id="PIRSF001217">
    <property type="entry name" value="Protease_4_SppA"/>
    <property type="match status" value="1"/>
</dbReference>
<protein>
    <submittedName>
        <fullName evidence="9">Protease IV</fullName>
    </submittedName>
</protein>
<dbReference type="SUPFAM" id="SSF52096">
    <property type="entry name" value="ClpP/crotonase"/>
    <property type="match status" value="2"/>
</dbReference>
<dbReference type="PANTHER" id="PTHR33209:SF1">
    <property type="entry name" value="PEPTIDASE S49 DOMAIN-CONTAINING PROTEIN"/>
    <property type="match status" value="1"/>
</dbReference>
<dbReference type="NCBIfam" id="TIGR00706">
    <property type="entry name" value="SppA_dom"/>
    <property type="match status" value="1"/>
</dbReference>
<sequence>MRFLLLLFFFSFPVFSKDLIAVYRLGHVMGETLPEPGINEILNPEKIRPLNFMHLLSCLNYCVSKDDVKAVVLYAEGMRLGLAQKQELLRRIHEIKKAGKKVYLYTHGLDEASLPLAQSTEISLFPEGGVSFRGLAMQQLYFKGMLDKLGLEADIVHIGDYKSAGEPFYLTAPSEEAAKQQRELGEGLFVEVTKSCATSERKDAAAYRALIDEGLFSSQQALDHKLVDTLEYHNEFIKRLKKTYAKADFKLNYGMPKSFEPPKINNMMDAISFFQKLSAPKKKSNNDILALVNLDGTIDTRMGEALRRYIMRASQNDKVKAMVLRINSPGGSALASEMICQATEEFKKTGKTFVVSMSNVAASGGYYSAVFGEPIYAESATITGSIGVLGGKLVMSKMFDKIGISTHEFKIGKYSDINSSTSFFNEDQRAKITESMNRVYDVFKGRIIQGREGKLKGDLEAMAGGRVYTGLQAKELGLVDKIGGLREAINDAKEQAGLKRYSLETFPKQLSFEEMLMESFRPQEKEDEFVSYDPITVKSMNSAWLTELMLNLKIHQPQLTQEIHKFFQYLTLLQGENTLVLDPRWAQ</sequence>
<evidence type="ECO:0000256" key="6">
    <source>
        <dbReference type="ARBA" id="ARBA00023136"/>
    </source>
</evidence>
<dbReference type="CDD" id="cd07023">
    <property type="entry name" value="S49_Sppa_N_C"/>
    <property type="match status" value="1"/>
</dbReference>
<feature type="active site" description="Nucleophile" evidence="7">
    <location>
        <position position="363"/>
    </location>
</feature>
<dbReference type="GO" id="GO:0006465">
    <property type="term" value="P:signal peptide processing"/>
    <property type="evidence" value="ECO:0007669"/>
    <property type="project" value="InterPro"/>
</dbReference>
<evidence type="ECO:0000256" key="1">
    <source>
        <dbReference type="ARBA" id="ARBA00004370"/>
    </source>
</evidence>
<comment type="caution">
    <text evidence="9">The sequence shown here is derived from an EMBL/GenBank/DDBJ whole genome shotgun (WGS) entry which is preliminary data.</text>
</comment>
<organism evidence="9 10">
    <name type="scientific">Lentisphaera araneosa HTCC2155</name>
    <dbReference type="NCBI Taxonomy" id="313628"/>
    <lineage>
        <taxon>Bacteria</taxon>
        <taxon>Pseudomonadati</taxon>
        <taxon>Lentisphaerota</taxon>
        <taxon>Lentisphaeria</taxon>
        <taxon>Lentisphaerales</taxon>
        <taxon>Lentisphaeraceae</taxon>
        <taxon>Lentisphaera</taxon>
    </lineage>
</organism>
<evidence type="ECO:0000256" key="5">
    <source>
        <dbReference type="ARBA" id="ARBA00022825"/>
    </source>
</evidence>
<dbReference type="Gene3D" id="3.90.226.10">
    <property type="entry name" value="2-enoyl-CoA Hydratase, Chain A, domain 1"/>
    <property type="match status" value="2"/>
</dbReference>
<feature type="domain" description="Peptidase S49" evidence="8">
    <location>
        <begin position="95"/>
        <end position="243"/>
    </location>
</feature>
<dbReference type="InterPro" id="IPR002142">
    <property type="entry name" value="Peptidase_S49"/>
</dbReference>
<dbReference type="Proteomes" id="UP000004947">
    <property type="component" value="Unassembled WGS sequence"/>
</dbReference>
<dbReference type="OrthoDB" id="9764363at2"/>
<evidence type="ECO:0000313" key="10">
    <source>
        <dbReference type="Proteomes" id="UP000004947"/>
    </source>
</evidence>
<reference evidence="9 10" key="1">
    <citation type="journal article" date="2010" name="J. Bacteriol.">
        <title>Genome sequence of Lentisphaera araneosa HTCC2155T, the type species of the order Lentisphaerales in the phylum Lentisphaerae.</title>
        <authorList>
            <person name="Thrash J.C."/>
            <person name="Cho J.C."/>
            <person name="Vergin K.L."/>
            <person name="Morris R.M."/>
            <person name="Giovannoni S.J."/>
        </authorList>
    </citation>
    <scope>NUCLEOTIDE SEQUENCE [LARGE SCALE GENOMIC DNA]</scope>
    <source>
        <strain evidence="9 10">HTCC2155</strain>
    </source>
</reference>
<keyword evidence="4" id="KW-0378">Hydrolase</keyword>
<dbReference type="RefSeq" id="WP_007277996.1">
    <property type="nucleotide sequence ID" value="NZ_ABCK01000006.1"/>
</dbReference>
<evidence type="ECO:0000256" key="7">
    <source>
        <dbReference type="PIRSR" id="PIRSR001217-1"/>
    </source>
</evidence>
<evidence type="ECO:0000259" key="8">
    <source>
        <dbReference type="Pfam" id="PF01343"/>
    </source>
</evidence>
<accession>A6DJC5</accession>
<keyword evidence="3 9" id="KW-0645">Protease</keyword>
<dbReference type="EMBL" id="ABCK01000006">
    <property type="protein sequence ID" value="EDM27999.1"/>
    <property type="molecule type" value="Genomic_DNA"/>
</dbReference>
<dbReference type="GO" id="GO:0016020">
    <property type="term" value="C:membrane"/>
    <property type="evidence" value="ECO:0007669"/>
    <property type="project" value="UniProtKB-SubCell"/>
</dbReference>
<dbReference type="InterPro" id="IPR029045">
    <property type="entry name" value="ClpP/crotonase-like_dom_sf"/>
</dbReference>
<comment type="similarity">
    <text evidence="2">Belongs to the peptidase S49 family.</text>
</comment>
<dbReference type="PANTHER" id="PTHR33209">
    <property type="entry name" value="PROTEASE 4"/>
    <property type="match status" value="1"/>
</dbReference>
<dbReference type="MEROPS" id="S49.004"/>
<evidence type="ECO:0000256" key="3">
    <source>
        <dbReference type="ARBA" id="ARBA00022670"/>
    </source>
</evidence>
<evidence type="ECO:0000256" key="2">
    <source>
        <dbReference type="ARBA" id="ARBA00008683"/>
    </source>
</evidence>
<comment type="subcellular location">
    <subcellularLocation>
        <location evidence="1">Membrane</location>
    </subcellularLocation>
</comment>
<feature type="domain" description="Peptidase S49" evidence="8">
    <location>
        <begin position="346"/>
        <end position="499"/>
    </location>
</feature>
<dbReference type="Gene3D" id="6.20.330.10">
    <property type="match status" value="2"/>
</dbReference>
<dbReference type="CDD" id="cd07018">
    <property type="entry name" value="S49_SppA_67K_type"/>
    <property type="match status" value="1"/>
</dbReference>
<dbReference type="InterPro" id="IPR004635">
    <property type="entry name" value="Pept_S49_SppA"/>
</dbReference>
<name>A6DJC5_9BACT</name>
<dbReference type="eggNOG" id="COG0616">
    <property type="taxonomic scope" value="Bacteria"/>
</dbReference>